<feature type="compositionally biased region" description="Polar residues" evidence="2">
    <location>
        <begin position="28"/>
        <end position="43"/>
    </location>
</feature>
<dbReference type="PANTHER" id="PTHR36417:SF2">
    <property type="entry name" value="SELENOPROTEIN DOMAIN PROTEIN (AFU_ORTHOLOGUE AFUA_1G05220)"/>
    <property type="match status" value="1"/>
</dbReference>
<accession>A0A0P1BCC4</accession>
<evidence type="ECO:0000313" key="4">
    <source>
        <dbReference type="Proteomes" id="UP000054845"/>
    </source>
</evidence>
<dbReference type="Proteomes" id="UP000054845">
    <property type="component" value="Unassembled WGS sequence"/>
</dbReference>
<feature type="region of interest" description="Disordered" evidence="2">
    <location>
        <begin position="183"/>
        <end position="203"/>
    </location>
</feature>
<dbReference type="PANTHER" id="PTHR36417">
    <property type="entry name" value="SELENOPROTEIN DOMAIN PROTEIN (AFU_ORTHOLOGUE AFUA_1G05220)"/>
    <property type="match status" value="1"/>
</dbReference>
<dbReference type="EMBL" id="CCYA01000230">
    <property type="protein sequence ID" value="CEH13752.1"/>
    <property type="molecule type" value="Genomic_DNA"/>
</dbReference>
<dbReference type="InterPro" id="IPR011893">
    <property type="entry name" value="Selenoprotein_Rdx-typ"/>
</dbReference>
<keyword evidence="1" id="KW-0676">Redox-active center</keyword>
<dbReference type="OrthoDB" id="60822at2759"/>
<feature type="compositionally biased region" description="Basic and acidic residues" evidence="2">
    <location>
        <begin position="187"/>
        <end position="197"/>
    </location>
</feature>
<dbReference type="Pfam" id="PF10262">
    <property type="entry name" value="Rdx"/>
    <property type="match status" value="1"/>
</dbReference>
<feature type="region of interest" description="Disordered" evidence="2">
    <location>
        <begin position="28"/>
        <end position="67"/>
    </location>
</feature>
<evidence type="ECO:0000256" key="1">
    <source>
        <dbReference type="ARBA" id="ARBA00023284"/>
    </source>
</evidence>
<dbReference type="Gene3D" id="3.40.30.10">
    <property type="entry name" value="Glutaredoxin"/>
    <property type="match status" value="1"/>
</dbReference>
<feature type="region of interest" description="Disordered" evidence="2">
    <location>
        <begin position="100"/>
        <end position="124"/>
    </location>
</feature>
<dbReference type="SUPFAM" id="SSF52833">
    <property type="entry name" value="Thioredoxin-like"/>
    <property type="match status" value="1"/>
</dbReference>
<name>A0A0P1BCC4_9BASI</name>
<reference evidence="3 4" key="1">
    <citation type="submission" date="2014-09" db="EMBL/GenBank/DDBJ databases">
        <authorList>
            <person name="Magalhaes I.L.F."/>
            <person name="Oliveira U."/>
            <person name="Santos F.R."/>
            <person name="Vidigal T.H.D.A."/>
            <person name="Brescovit A.D."/>
            <person name="Santos A.J."/>
        </authorList>
    </citation>
    <scope>NUCLEOTIDE SEQUENCE [LARGE SCALE GENOMIC DNA]</scope>
</reference>
<sequence>MSSNEASGEEKSDCVSCSVEVPTSLSSTVASQVPSSLPDSTAPTDLPPSIPSYDFPAPLHTSNSSSNTTPSLIIEFCDRCRWLHRASWVQTELLITFSPPPATTSTSTPAPAPAPAPSKASGGAVLRSSTLIPMTRDETAGRFRVWIITSHNQTICISDRKSEGGFPEVKVLKQRIRDLIAPYHSLGHSDRGGKKDSSSNTDA</sequence>
<protein>
    <submittedName>
        <fullName evidence="3">Thioredoxin-like fold</fullName>
    </submittedName>
</protein>
<proteinExistence type="predicted"/>
<organism evidence="3 4">
    <name type="scientific">Ceraceosorus bombacis</name>
    <dbReference type="NCBI Taxonomy" id="401625"/>
    <lineage>
        <taxon>Eukaryota</taxon>
        <taxon>Fungi</taxon>
        <taxon>Dikarya</taxon>
        <taxon>Basidiomycota</taxon>
        <taxon>Ustilaginomycotina</taxon>
        <taxon>Exobasidiomycetes</taxon>
        <taxon>Ceraceosorales</taxon>
        <taxon>Ceraceosoraceae</taxon>
        <taxon>Ceraceosorus</taxon>
    </lineage>
</organism>
<keyword evidence="4" id="KW-1185">Reference proteome</keyword>
<evidence type="ECO:0000256" key="2">
    <source>
        <dbReference type="SAM" id="MobiDB-lite"/>
    </source>
</evidence>
<dbReference type="InterPro" id="IPR036249">
    <property type="entry name" value="Thioredoxin-like_sf"/>
</dbReference>
<evidence type="ECO:0000313" key="3">
    <source>
        <dbReference type="EMBL" id="CEH13752.1"/>
    </source>
</evidence>
<dbReference type="AlphaFoldDB" id="A0A0P1BCC4"/>